<evidence type="ECO:0000256" key="13">
    <source>
        <dbReference type="ARBA" id="ARBA00026227"/>
    </source>
</evidence>
<evidence type="ECO:0000256" key="4">
    <source>
        <dbReference type="ARBA" id="ARBA00022448"/>
    </source>
</evidence>
<feature type="coiled-coil region" evidence="16">
    <location>
        <begin position="169"/>
        <end position="214"/>
    </location>
</feature>
<evidence type="ECO:0000256" key="2">
    <source>
        <dbReference type="ARBA" id="ARBA00004567"/>
    </source>
</evidence>
<evidence type="ECO:0000256" key="5">
    <source>
        <dbReference type="ARBA" id="ARBA00022490"/>
    </source>
</evidence>
<keyword evidence="8" id="KW-0811">Translocation</keyword>
<keyword evidence="4" id="KW-0813">Transport</keyword>
<dbReference type="GO" id="GO:0005543">
    <property type="term" value="F:phospholipid binding"/>
    <property type="evidence" value="ECO:0007669"/>
    <property type="project" value="TreeGrafter"/>
</dbReference>
<evidence type="ECO:0000256" key="3">
    <source>
        <dbReference type="ARBA" id="ARBA00011056"/>
    </source>
</evidence>
<dbReference type="GO" id="GO:0031369">
    <property type="term" value="F:translation initiation factor binding"/>
    <property type="evidence" value="ECO:0007669"/>
    <property type="project" value="TreeGrafter"/>
</dbReference>
<evidence type="ECO:0000256" key="14">
    <source>
        <dbReference type="ARBA" id="ARBA00029983"/>
    </source>
</evidence>
<evidence type="ECO:0000313" key="19">
    <source>
        <dbReference type="EMBL" id="SSX34096.1"/>
    </source>
</evidence>
<dbReference type="InterPro" id="IPR038506">
    <property type="entry name" value="GLE1-like_sf"/>
</dbReference>
<dbReference type="GO" id="GO:0015031">
    <property type="term" value="P:protein transport"/>
    <property type="evidence" value="ECO:0007669"/>
    <property type="project" value="UniProtKB-KW"/>
</dbReference>
<dbReference type="GO" id="GO:0000822">
    <property type="term" value="F:inositol hexakisphosphate binding"/>
    <property type="evidence" value="ECO:0007669"/>
    <property type="project" value="TreeGrafter"/>
</dbReference>
<accession>A0A336LB81</accession>
<dbReference type="PANTHER" id="PTHR12960">
    <property type="entry name" value="GLE-1-RELATED"/>
    <property type="match status" value="1"/>
</dbReference>
<gene>
    <name evidence="18" type="primary">CSON007447</name>
</gene>
<evidence type="ECO:0000313" key="18">
    <source>
        <dbReference type="EMBL" id="SSX14699.1"/>
    </source>
</evidence>
<comment type="subcellular location">
    <subcellularLocation>
        <location evidence="1">Cytoplasm</location>
    </subcellularLocation>
    <subcellularLocation>
        <location evidence="2">Nucleus</location>
        <location evidence="2">Nuclear pore complex</location>
    </subcellularLocation>
</comment>
<keyword evidence="7" id="KW-0653">Protein transport</keyword>
<dbReference type="OMA" id="QHMKENG"/>
<keyword evidence="9 16" id="KW-0175">Coiled coil</keyword>
<organism evidence="18">
    <name type="scientific">Culicoides sonorensis</name>
    <name type="common">Biting midge</name>
    <dbReference type="NCBI Taxonomy" id="179676"/>
    <lineage>
        <taxon>Eukaryota</taxon>
        <taxon>Metazoa</taxon>
        <taxon>Ecdysozoa</taxon>
        <taxon>Arthropoda</taxon>
        <taxon>Hexapoda</taxon>
        <taxon>Insecta</taxon>
        <taxon>Pterygota</taxon>
        <taxon>Neoptera</taxon>
        <taxon>Endopterygota</taxon>
        <taxon>Diptera</taxon>
        <taxon>Nematocera</taxon>
        <taxon>Chironomoidea</taxon>
        <taxon>Ceratopogonidae</taxon>
        <taxon>Ceratopogoninae</taxon>
        <taxon>Culicoides</taxon>
        <taxon>Monoculicoides</taxon>
    </lineage>
</organism>
<dbReference type="Pfam" id="PF07817">
    <property type="entry name" value="GLE1"/>
    <property type="match status" value="1"/>
</dbReference>
<feature type="region of interest" description="Disordered" evidence="17">
    <location>
        <begin position="62"/>
        <end position="111"/>
    </location>
</feature>
<reference evidence="18" key="1">
    <citation type="submission" date="2018-04" db="EMBL/GenBank/DDBJ databases">
        <authorList>
            <person name="Go L.Y."/>
            <person name="Mitchell J.A."/>
        </authorList>
    </citation>
    <scope>NUCLEOTIDE SEQUENCE</scope>
    <source>
        <tissue evidence="18">Whole organism</tissue>
    </source>
</reference>
<feature type="compositionally biased region" description="Low complexity" evidence="17">
    <location>
        <begin position="337"/>
        <end position="348"/>
    </location>
</feature>
<protein>
    <recommendedName>
        <fullName evidence="13">mRNA export factor GLE1</fullName>
    </recommendedName>
    <alternativeName>
        <fullName evidence="15">GLE1 RNA export mediator</fullName>
    </alternativeName>
    <alternativeName>
        <fullName evidence="14">Nucleoporin GLE1</fullName>
    </alternativeName>
</protein>
<dbReference type="GO" id="GO:0044614">
    <property type="term" value="C:nuclear pore cytoplasmic filaments"/>
    <property type="evidence" value="ECO:0007669"/>
    <property type="project" value="TreeGrafter"/>
</dbReference>
<keyword evidence="5" id="KW-0963">Cytoplasm</keyword>
<dbReference type="VEuPathDB" id="VectorBase:CSON007447"/>
<name>A0A336LB81_CULSO</name>
<feature type="compositionally biased region" description="Basic and acidic residues" evidence="17">
    <location>
        <begin position="313"/>
        <end position="336"/>
    </location>
</feature>
<evidence type="ECO:0000256" key="17">
    <source>
        <dbReference type="SAM" id="MobiDB-lite"/>
    </source>
</evidence>
<evidence type="ECO:0000256" key="1">
    <source>
        <dbReference type="ARBA" id="ARBA00004496"/>
    </source>
</evidence>
<evidence type="ECO:0000256" key="9">
    <source>
        <dbReference type="ARBA" id="ARBA00023054"/>
    </source>
</evidence>
<evidence type="ECO:0000256" key="15">
    <source>
        <dbReference type="ARBA" id="ARBA00030897"/>
    </source>
</evidence>
<evidence type="ECO:0000256" key="8">
    <source>
        <dbReference type="ARBA" id="ARBA00023010"/>
    </source>
</evidence>
<keyword evidence="10" id="KW-0906">Nuclear pore complex</keyword>
<evidence type="ECO:0000256" key="7">
    <source>
        <dbReference type="ARBA" id="ARBA00022927"/>
    </source>
</evidence>
<comment type="similarity">
    <text evidence="3">Belongs to the GLE1 family.</text>
</comment>
<evidence type="ECO:0000256" key="16">
    <source>
        <dbReference type="SAM" id="Coils"/>
    </source>
</evidence>
<dbReference type="EMBL" id="UFQS01002815">
    <property type="protein sequence ID" value="SSX14699.1"/>
    <property type="molecule type" value="Genomic_DNA"/>
</dbReference>
<keyword evidence="11" id="KW-0539">Nucleus</keyword>
<evidence type="ECO:0000256" key="6">
    <source>
        <dbReference type="ARBA" id="ARBA00022816"/>
    </source>
</evidence>
<comment type="function">
    <text evidence="12">Required for the export of mRNAs containing poly(A) tails from the nucleus into the cytoplasm. May be involved in the terminal step of the mRNA transport through the nuclear pore complex (NPC).</text>
</comment>
<proteinExistence type="inferred from homology"/>
<dbReference type="AlphaFoldDB" id="A0A336LB81"/>
<dbReference type="PANTHER" id="PTHR12960:SF0">
    <property type="entry name" value="MRNA EXPORT FACTOR GLE1"/>
    <property type="match status" value="1"/>
</dbReference>
<dbReference type="Gene3D" id="1.25.40.510">
    <property type="entry name" value="GLE1-like"/>
    <property type="match status" value="1"/>
</dbReference>
<evidence type="ECO:0000256" key="10">
    <source>
        <dbReference type="ARBA" id="ARBA00023132"/>
    </source>
</evidence>
<keyword evidence="6" id="KW-0509">mRNA transport</keyword>
<dbReference type="InterPro" id="IPR012476">
    <property type="entry name" value="GLE1"/>
</dbReference>
<feature type="compositionally biased region" description="Polar residues" evidence="17">
    <location>
        <begin position="73"/>
        <end position="92"/>
    </location>
</feature>
<dbReference type="GO" id="GO:0016973">
    <property type="term" value="P:poly(A)+ mRNA export from nucleus"/>
    <property type="evidence" value="ECO:0007669"/>
    <property type="project" value="InterPro"/>
</dbReference>
<evidence type="ECO:0000256" key="12">
    <source>
        <dbReference type="ARBA" id="ARBA00024680"/>
    </source>
</evidence>
<dbReference type="GO" id="GO:0005737">
    <property type="term" value="C:cytoplasm"/>
    <property type="evidence" value="ECO:0007669"/>
    <property type="project" value="UniProtKB-SubCell"/>
</dbReference>
<evidence type="ECO:0000256" key="11">
    <source>
        <dbReference type="ARBA" id="ARBA00023242"/>
    </source>
</evidence>
<feature type="region of interest" description="Disordered" evidence="17">
    <location>
        <begin position="313"/>
        <end position="377"/>
    </location>
</feature>
<dbReference type="FunFam" id="1.25.40.510:FF:000001">
    <property type="entry name" value="Nucleoporin GLE1 isoform 1"/>
    <property type="match status" value="1"/>
</dbReference>
<dbReference type="EMBL" id="UFQT01002815">
    <property type="protein sequence ID" value="SSX34096.1"/>
    <property type="molecule type" value="Genomic_DNA"/>
</dbReference>
<sequence length="691" mass="78683">MDSNKSNPLFDQDLEDLIPFTSLRISAFVSAAKISKDVKNVTIGPNATHAIDENLNISELSQSDTTDKENEIKNQNNSSAKKTSPRQKNWMSETPEIDYYDSEPPSPKPISVDDIKYVSQKLQQKKTEKETAAQVRKELSERAKRISEADKLRQEKYLAATRAAEKNLAERLKESERILLEAVANVERQEREFELEQKQKMEEMKKRENDLKEKSKVISKFRVVHTLFKQGIERFMKAFMDMDKEMQASFVNYKSAALPVIRAFENVVQTIAKGNLDIEAVNNAEKLQKNMDRLTNEMISRVNEIKVAAQNAEKEAENANRKKQQELAEQKAKESEAAAALSAMSSNQVTPVRDAVDNNQPPPPQPSQSTQQQNVRNAMSQFVSQSSLTRYDRIMSLYKEHSDAVKKLSEDQNMKKYRMTCQIAVNTPINAISALNPEHLLDKYRKLEALLKGDTVTAGSAQVSVNQHPLGKVYVTLLLSRKFVNQSDTIMSNNAKAEFPIAAILIALWQKFPEVGQFFLAYLYKECPFFVPYFLPKVQGQSDEDYMKSIGYRYTNGVMEKHDLYLKRMSGIARLYAAIWITGSRRGESAPHPHNLQNGWEWLCEILNLDPLPEICATLIFEVLQVAGHAFLATYGKQFMKLLNAIQNQYFPKLNAVDQGGPKARLEDFVVKALRERKIDPPEGLLPPNFW</sequence>
<reference evidence="19" key="2">
    <citation type="submission" date="2018-07" db="EMBL/GenBank/DDBJ databases">
        <authorList>
            <person name="Quirk P.G."/>
            <person name="Krulwich T.A."/>
        </authorList>
    </citation>
    <scope>NUCLEOTIDE SEQUENCE</scope>
</reference>